<dbReference type="STRING" id="1034346.GCA_000313565_02239"/>
<organism evidence="9 10">
    <name type="scientific">Dielma fastidiosa</name>
    <dbReference type="NCBI Taxonomy" id="1034346"/>
    <lineage>
        <taxon>Bacteria</taxon>
        <taxon>Bacillati</taxon>
        <taxon>Bacillota</taxon>
        <taxon>Erysipelotrichia</taxon>
        <taxon>Erysipelotrichales</taxon>
        <taxon>Erysipelotrichaceae</taxon>
        <taxon>Dielma</taxon>
    </lineage>
</organism>
<dbReference type="GO" id="GO:0009246">
    <property type="term" value="P:enterobacterial common antigen biosynthetic process"/>
    <property type="evidence" value="ECO:0007669"/>
    <property type="project" value="TreeGrafter"/>
</dbReference>
<feature type="transmembrane region" description="Helical" evidence="7">
    <location>
        <begin position="150"/>
        <end position="169"/>
    </location>
</feature>
<dbReference type="GO" id="GO:0005886">
    <property type="term" value="C:plasma membrane"/>
    <property type="evidence" value="ECO:0007669"/>
    <property type="project" value="UniProtKB-SubCell"/>
</dbReference>
<sequence>MERSNYNLIDLLKYICAILVVAVHVNPLKDLSEWANFVVINIFGRVAVPFFFVCAGYFIANNLKKRGDVYIKDYMISLMKTYIIWSIIYLPFGILWVQSNLDIPIILYPIALIYAFFNVGTFYHLWYVPALVFSVLVTFFYTKKFSLRSLFIWSLILYTIGAAETYNAYLDPALQSIVASYMGIFFTTRNGLFYGMIFVVIGFIAAQDNWLTRFKKNGLAFFICFSMLIFEAFRMYNTDGYDFNFLFMLVPLSYFMFQWARAVNYHRDCRKLRDLGSLYYFTHVMFIELIPMGLGLIHQKQLFDSGLFRFVSVMLCTHGLSMLITMIRKFIKHRQLSTQ</sequence>
<dbReference type="PANTHER" id="PTHR40074:SF2">
    <property type="entry name" value="O-ACETYLTRANSFERASE WECH"/>
    <property type="match status" value="1"/>
</dbReference>
<evidence type="ECO:0000313" key="10">
    <source>
        <dbReference type="Proteomes" id="UP000247612"/>
    </source>
</evidence>
<keyword evidence="4 7" id="KW-0812">Transmembrane</keyword>
<keyword evidence="9" id="KW-0012">Acyltransferase</keyword>
<dbReference type="AlphaFoldDB" id="A0A318KI88"/>
<evidence type="ECO:0000256" key="4">
    <source>
        <dbReference type="ARBA" id="ARBA00022692"/>
    </source>
</evidence>
<reference evidence="9 10" key="1">
    <citation type="submission" date="2018-05" db="EMBL/GenBank/DDBJ databases">
        <title>Genomic Encyclopedia of Type Strains, Phase IV (KMG-IV): sequencing the most valuable type-strain genomes for metagenomic binning, comparative biology and taxonomic classification.</title>
        <authorList>
            <person name="Goeker M."/>
        </authorList>
    </citation>
    <scope>NUCLEOTIDE SEQUENCE [LARGE SCALE GENOMIC DNA]</scope>
    <source>
        <strain evidence="9 10">JC118</strain>
    </source>
</reference>
<feature type="transmembrane region" description="Helical" evidence="7">
    <location>
        <begin position="243"/>
        <end position="263"/>
    </location>
</feature>
<evidence type="ECO:0000256" key="2">
    <source>
        <dbReference type="ARBA" id="ARBA00007400"/>
    </source>
</evidence>
<keyword evidence="9" id="KW-0808">Transferase</keyword>
<feature type="transmembrane region" description="Helical" evidence="7">
    <location>
        <begin position="181"/>
        <end position="206"/>
    </location>
</feature>
<dbReference type="EMBL" id="QJKH01000028">
    <property type="protein sequence ID" value="PXX74005.1"/>
    <property type="molecule type" value="Genomic_DNA"/>
</dbReference>
<feature type="domain" description="Acyltransferase 3" evidence="8">
    <location>
        <begin position="9"/>
        <end position="325"/>
    </location>
</feature>
<evidence type="ECO:0000256" key="7">
    <source>
        <dbReference type="SAM" id="Phobius"/>
    </source>
</evidence>
<feature type="transmembrane region" description="Helical" evidence="7">
    <location>
        <begin position="306"/>
        <end position="327"/>
    </location>
</feature>
<dbReference type="Proteomes" id="UP000247612">
    <property type="component" value="Unassembled WGS sequence"/>
</dbReference>
<feature type="transmembrane region" description="Helical" evidence="7">
    <location>
        <begin position="105"/>
        <end position="138"/>
    </location>
</feature>
<dbReference type="OrthoDB" id="5808342at2"/>
<dbReference type="GO" id="GO:0016413">
    <property type="term" value="F:O-acetyltransferase activity"/>
    <property type="evidence" value="ECO:0007669"/>
    <property type="project" value="TreeGrafter"/>
</dbReference>
<dbReference type="PANTHER" id="PTHR40074">
    <property type="entry name" value="O-ACETYLTRANSFERASE WECH"/>
    <property type="match status" value="1"/>
</dbReference>
<evidence type="ECO:0000259" key="8">
    <source>
        <dbReference type="Pfam" id="PF01757"/>
    </source>
</evidence>
<keyword evidence="5 7" id="KW-1133">Transmembrane helix</keyword>
<dbReference type="InterPro" id="IPR002656">
    <property type="entry name" value="Acyl_transf_3_dom"/>
</dbReference>
<dbReference type="RefSeq" id="WP_022938541.1">
    <property type="nucleotide sequence ID" value="NZ_CABKRQ010000005.1"/>
</dbReference>
<feature type="transmembrane region" description="Helical" evidence="7">
    <location>
        <begin position="12"/>
        <end position="28"/>
    </location>
</feature>
<evidence type="ECO:0000256" key="6">
    <source>
        <dbReference type="ARBA" id="ARBA00023136"/>
    </source>
</evidence>
<comment type="similarity">
    <text evidence="2">Belongs to the acyltransferase 3 family.</text>
</comment>
<feature type="transmembrane region" description="Helical" evidence="7">
    <location>
        <begin position="218"/>
        <end position="237"/>
    </location>
</feature>
<protein>
    <submittedName>
        <fullName evidence="9">Acyltransferase-like protein</fullName>
    </submittedName>
</protein>
<keyword evidence="6 7" id="KW-0472">Membrane</keyword>
<keyword evidence="3" id="KW-1003">Cell membrane</keyword>
<evidence type="ECO:0000256" key="1">
    <source>
        <dbReference type="ARBA" id="ARBA00004651"/>
    </source>
</evidence>
<feature type="transmembrane region" description="Helical" evidence="7">
    <location>
        <begin position="81"/>
        <end position="99"/>
    </location>
</feature>
<feature type="transmembrane region" description="Helical" evidence="7">
    <location>
        <begin position="34"/>
        <end position="60"/>
    </location>
</feature>
<evidence type="ECO:0000256" key="5">
    <source>
        <dbReference type="ARBA" id="ARBA00022989"/>
    </source>
</evidence>
<dbReference type="Pfam" id="PF01757">
    <property type="entry name" value="Acyl_transf_3"/>
    <property type="match status" value="1"/>
</dbReference>
<accession>A0A318KI88</accession>
<proteinExistence type="inferred from homology"/>
<evidence type="ECO:0000313" key="9">
    <source>
        <dbReference type="EMBL" id="PXX74005.1"/>
    </source>
</evidence>
<evidence type="ECO:0000256" key="3">
    <source>
        <dbReference type="ARBA" id="ARBA00022475"/>
    </source>
</evidence>
<feature type="transmembrane region" description="Helical" evidence="7">
    <location>
        <begin position="275"/>
        <end position="294"/>
    </location>
</feature>
<name>A0A318KI88_9FIRM</name>
<comment type="subcellular location">
    <subcellularLocation>
        <location evidence="1">Cell membrane</location>
        <topology evidence="1">Multi-pass membrane protein</topology>
    </subcellularLocation>
</comment>
<comment type="caution">
    <text evidence="9">The sequence shown here is derived from an EMBL/GenBank/DDBJ whole genome shotgun (WGS) entry which is preliminary data.</text>
</comment>
<keyword evidence="10" id="KW-1185">Reference proteome</keyword>
<gene>
    <name evidence="9" type="ORF">DES51_1283</name>
</gene>